<dbReference type="Proteomes" id="UP000054217">
    <property type="component" value="Unassembled WGS sequence"/>
</dbReference>
<sequence length="60" mass="6814">MHNCQVDIEHVRIHTFSAHRVGALKVVCIQVKDELALLSRSLTDVLEVHAYFESVELALE</sequence>
<keyword evidence="2" id="KW-1185">Reference proteome</keyword>
<evidence type="ECO:0000313" key="1">
    <source>
        <dbReference type="EMBL" id="KIO11843.1"/>
    </source>
</evidence>
<dbReference type="AlphaFoldDB" id="A0A0C3JRT7"/>
<accession>A0A0C3JRT7</accession>
<gene>
    <name evidence="1" type="ORF">M404DRAFT_994510</name>
</gene>
<dbReference type="EMBL" id="KN831949">
    <property type="protein sequence ID" value="KIO11843.1"/>
    <property type="molecule type" value="Genomic_DNA"/>
</dbReference>
<organism evidence="1 2">
    <name type="scientific">Pisolithus tinctorius Marx 270</name>
    <dbReference type="NCBI Taxonomy" id="870435"/>
    <lineage>
        <taxon>Eukaryota</taxon>
        <taxon>Fungi</taxon>
        <taxon>Dikarya</taxon>
        <taxon>Basidiomycota</taxon>
        <taxon>Agaricomycotina</taxon>
        <taxon>Agaricomycetes</taxon>
        <taxon>Agaricomycetidae</taxon>
        <taxon>Boletales</taxon>
        <taxon>Sclerodermatineae</taxon>
        <taxon>Pisolithaceae</taxon>
        <taxon>Pisolithus</taxon>
    </lineage>
</organism>
<name>A0A0C3JRT7_PISTI</name>
<evidence type="ECO:0000313" key="2">
    <source>
        <dbReference type="Proteomes" id="UP000054217"/>
    </source>
</evidence>
<dbReference type="InParanoid" id="A0A0C3JRT7"/>
<protein>
    <submittedName>
        <fullName evidence="1">Uncharacterized protein</fullName>
    </submittedName>
</protein>
<proteinExistence type="predicted"/>
<reference evidence="2" key="2">
    <citation type="submission" date="2015-01" db="EMBL/GenBank/DDBJ databases">
        <title>Evolutionary Origins and Diversification of the Mycorrhizal Mutualists.</title>
        <authorList>
            <consortium name="DOE Joint Genome Institute"/>
            <consortium name="Mycorrhizal Genomics Consortium"/>
            <person name="Kohler A."/>
            <person name="Kuo A."/>
            <person name="Nagy L.G."/>
            <person name="Floudas D."/>
            <person name="Copeland A."/>
            <person name="Barry K.W."/>
            <person name="Cichocki N."/>
            <person name="Veneault-Fourrey C."/>
            <person name="LaButti K."/>
            <person name="Lindquist E.A."/>
            <person name="Lipzen A."/>
            <person name="Lundell T."/>
            <person name="Morin E."/>
            <person name="Murat C."/>
            <person name="Riley R."/>
            <person name="Ohm R."/>
            <person name="Sun H."/>
            <person name="Tunlid A."/>
            <person name="Henrissat B."/>
            <person name="Grigoriev I.V."/>
            <person name="Hibbett D.S."/>
            <person name="Martin F."/>
        </authorList>
    </citation>
    <scope>NUCLEOTIDE SEQUENCE [LARGE SCALE GENOMIC DNA]</scope>
    <source>
        <strain evidence="2">Marx 270</strain>
    </source>
</reference>
<reference evidence="1 2" key="1">
    <citation type="submission" date="2014-04" db="EMBL/GenBank/DDBJ databases">
        <authorList>
            <consortium name="DOE Joint Genome Institute"/>
            <person name="Kuo A."/>
            <person name="Kohler A."/>
            <person name="Costa M.D."/>
            <person name="Nagy L.G."/>
            <person name="Floudas D."/>
            <person name="Copeland A."/>
            <person name="Barry K.W."/>
            <person name="Cichocki N."/>
            <person name="Veneault-Fourrey C."/>
            <person name="LaButti K."/>
            <person name="Lindquist E.A."/>
            <person name="Lipzen A."/>
            <person name="Lundell T."/>
            <person name="Morin E."/>
            <person name="Murat C."/>
            <person name="Sun H."/>
            <person name="Tunlid A."/>
            <person name="Henrissat B."/>
            <person name="Grigoriev I.V."/>
            <person name="Hibbett D.S."/>
            <person name="Martin F."/>
            <person name="Nordberg H.P."/>
            <person name="Cantor M.N."/>
            <person name="Hua S.X."/>
        </authorList>
    </citation>
    <scope>NUCLEOTIDE SEQUENCE [LARGE SCALE GENOMIC DNA]</scope>
    <source>
        <strain evidence="1 2">Marx 270</strain>
    </source>
</reference>
<dbReference type="HOGENOM" id="CLU_2942781_0_0_1"/>